<dbReference type="InterPro" id="IPR003018">
    <property type="entry name" value="GAF"/>
</dbReference>
<dbReference type="SUPFAM" id="SSF103190">
    <property type="entry name" value="Sensory domain-like"/>
    <property type="match status" value="1"/>
</dbReference>
<dbReference type="SUPFAM" id="SSF55781">
    <property type="entry name" value="GAF domain-like"/>
    <property type="match status" value="1"/>
</dbReference>
<dbReference type="GO" id="GO:0008081">
    <property type="term" value="F:phosphoric diester hydrolase activity"/>
    <property type="evidence" value="ECO:0007669"/>
    <property type="project" value="UniProtKB-ARBA"/>
</dbReference>
<dbReference type="Gene3D" id="6.10.340.10">
    <property type="match status" value="1"/>
</dbReference>
<sequence>MNPRAAAGQSIPLYIHISYLFIGLLIGYAAFTGWYQYQATTRLLKDNAQGRFEQIAKMTASNVQSLYIPAKVSVALLANQRLMNATSLEQRLDSLPFLVNAIAEQPASASIYMGYDDGDFFMLRRYLDEPDLKTKFNPPPLTRWIVQSIDHEGDSVRADYLFFDVKLQQIGSQSDPAYRYDPRTRSWFKAASESGSVIITPPYYFFTTQSVGVTLAQRTANQKAVAGIDVNLRSISQLLQQSKATPDSRLILLGTSGNVLGWARGEPAITRQADGSARLKTLAELDAPVLKTMAALPAYSQGQALSFDAEGRGWEGVVTPIALPQGASLTLMIASPRDELLAEAYRIRNNGIFITLGGIAFGLALAIWLARLAARPLDALSAEMQKIERFQFDGPVDVNTRILEVARVARALGSMKETVNRFLQLSSALASETHFDRLLSLILREMQAICHASGGAIYLQESDKRTLALAQAGWLDSVLEQDKPHRIDLETEHLLARALRSGQICQQASGDDLAQTFPELPVPADAGFTLLTLPLRSKEGELLGALVLVVDPQQQELNDDLLAFLTALSGTAATALYTQRLLNEQKILLEAFIQLIAGAIDSKSPYTGGHCQRVPELTKMLARAACDQQQGPFADFSLGDDEWEQLHIAAWLHDCGKVTTPEYVVDKATKLETLYDRIHEVRMRFEVLKRDAEIRCWQGIAAGGDPDALKTELMAELAQLDDDFAFVATCNEGGEFMAADKIERLGQIAARHWQRTLSDRIGISHEEKERKARTPEPPLPVTEALLADKPEHIITRSERDRLPEDNRWGFRVKVPEHLYNRGELYNLAVARGTLSEEERFKINEHIIQTIIMLEKLPFPRHLQRVPEIAGGHHEKMDGSGYPKRLTRDEMSLPARMMAIADIFEALTAIDRPYKKGKTLSEAIKIMSFMKKDQHIDAELFELFLRSGVYRDYAERFMRPEQVDEVDIASILQ</sequence>
<keyword evidence="1" id="KW-1133">Transmembrane helix</keyword>
<keyword evidence="5" id="KW-1185">Reference proteome</keyword>
<name>A0A8J7K369_9NEIS</name>
<dbReference type="InterPro" id="IPR003660">
    <property type="entry name" value="HAMP_dom"/>
</dbReference>
<accession>A0A8J7K369</accession>
<dbReference type="Pfam" id="PF13185">
    <property type="entry name" value="GAF_2"/>
    <property type="match status" value="1"/>
</dbReference>
<evidence type="ECO:0000259" key="3">
    <source>
        <dbReference type="PROSITE" id="PS51832"/>
    </source>
</evidence>
<organism evidence="4 5">
    <name type="scientific">Chitinilyticum piscinae</name>
    <dbReference type="NCBI Taxonomy" id="2866724"/>
    <lineage>
        <taxon>Bacteria</taxon>
        <taxon>Pseudomonadati</taxon>
        <taxon>Pseudomonadota</taxon>
        <taxon>Betaproteobacteria</taxon>
        <taxon>Neisseriales</taxon>
        <taxon>Chitinibacteraceae</taxon>
        <taxon>Chitinilyticum</taxon>
    </lineage>
</organism>
<dbReference type="Gene3D" id="3.30.450.20">
    <property type="entry name" value="PAS domain"/>
    <property type="match status" value="2"/>
</dbReference>
<evidence type="ECO:0000313" key="4">
    <source>
        <dbReference type="EMBL" id="MBE9610987.1"/>
    </source>
</evidence>
<gene>
    <name evidence="4" type="ORF">INR99_16830</name>
</gene>
<feature type="transmembrane region" description="Helical" evidence="1">
    <location>
        <begin position="13"/>
        <end position="35"/>
    </location>
</feature>
<dbReference type="PANTHER" id="PTHR43155">
    <property type="entry name" value="CYCLIC DI-GMP PHOSPHODIESTERASE PA4108-RELATED"/>
    <property type="match status" value="1"/>
</dbReference>
<protein>
    <submittedName>
        <fullName evidence="4">GAF domain-containing protein</fullName>
    </submittedName>
</protein>
<dbReference type="SMART" id="SM00065">
    <property type="entry name" value="GAF"/>
    <property type="match status" value="1"/>
</dbReference>
<comment type="caution">
    <text evidence="4">The sequence shown here is derived from an EMBL/GenBank/DDBJ whole genome shotgun (WGS) entry which is preliminary data.</text>
</comment>
<feature type="transmembrane region" description="Helical" evidence="1">
    <location>
        <begin position="351"/>
        <end position="370"/>
    </location>
</feature>
<dbReference type="SMART" id="SM00471">
    <property type="entry name" value="HDc"/>
    <property type="match status" value="1"/>
</dbReference>
<dbReference type="SUPFAM" id="SSF109604">
    <property type="entry name" value="HD-domain/PDEase-like"/>
    <property type="match status" value="2"/>
</dbReference>
<keyword evidence="1" id="KW-0812">Transmembrane</keyword>
<dbReference type="Gene3D" id="1.10.3210.10">
    <property type="entry name" value="Hypothetical protein af1432"/>
    <property type="match status" value="2"/>
</dbReference>
<dbReference type="CDD" id="cd00077">
    <property type="entry name" value="HDc"/>
    <property type="match status" value="1"/>
</dbReference>
<dbReference type="Pfam" id="PF13487">
    <property type="entry name" value="HD_5"/>
    <property type="match status" value="1"/>
</dbReference>
<dbReference type="InterPro" id="IPR029016">
    <property type="entry name" value="GAF-like_dom_sf"/>
</dbReference>
<dbReference type="Proteomes" id="UP000604481">
    <property type="component" value="Unassembled WGS sequence"/>
</dbReference>
<dbReference type="PROSITE" id="PS50885">
    <property type="entry name" value="HAMP"/>
    <property type="match status" value="1"/>
</dbReference>
<dbReference type="InterPro" id="IPR029151">
    <property type="entry name" value="Sensor-like_sf"/>
</dbReference>
<dbReference type="PROSITE" id="PS51832">
    <property type="entry name" value="HD_GYP"/>
    <property type="match status" value="1"/>
</dbReference>
<evidence type="ECO:0000259" key="2">
    <source>
        <dbReference type="PROSITE" id="PS50885"/>
    </source>
</evidence>
<evidence type="ECO:0000256" key="1">
    <source>
        <dbReference type="SAM" id="Phobius"/>
    </source>
</evidence>
<keyword evidence="1" id="KW-0472">Membrane</keyword>
<dbReference type="RefSeq" id="WP_194117504.1">
    <property type="nucleotide sequence ID" value="NZ_JADFUA010000017.1"/>
</dbReference>
<dbReference type="GO" id="GO:0016020">
    <property type="term" value="C:membrane"/>
    <property type="evidence" value="ECO:0007669"/>
    <property type="project" value="InterPro"/>
</dbReference>
<dbReference type="AlphaFoldDB" id="A0A8J7K369"/>
<dbReference type="InterPro" id="IPR037522">
    <property type="entry name" value="HD_GYP_dom"/>
</dbReference>
<dbReference type="GO" id="GO:0007165">
    <property type="term" value="P:signal transduction"/>
    <property type="evidence" value="ECO:0007669"/>
    <property type="project" value="InterPro"/>
</dbReference>
<dbReference type="PANTHER" id="PTHR43155:SF2">
    <property type="entry name" value="CYCLIC DI-GMP PHOSPHODIESTERASE PA4108"/>
    <property type="match status" value="1"/>
</dbReference>
<dbReference type="EMBL" id="JADFUA010000017">
    <property type="protein sequence ID" value="MBE9610987.1"/>
    <property type="molecule type" value="Genomic_DNA"/>
</dbReference>
<dbReference type="InterPro" id="IPR003607">
    <property type="entry name" value="HD/PDEase_dom"/>
</dbReference>
<dbReference type="SMART" id="SM00304">
    <property type="entry name" value="HAMP"/>
    <property type="match status" value="1"/>
</dbReference>
<dbReference type="Gene3D" id="3.30.450.40">
    <property type="match status" value="1"/>
</dbReference>
<feature type="domain" description="HD-GYP" evidence="3">
    <location>
        <begin position="750"/>
        <end position="959"/>
    </location>
</feature>
<feature type="domain" description="HAMP" evidence="2">
    <location>
        <begin position="371"/>
        <end position="424"/>
    </location>
</feature>
<reference evidence="4 5" key="1">
    <citation type="submission" date="2020-10" db="EMBL/GenBank/DDBJ databases">
        <title>The genome sequence of Chitinilyticum litopenaei 4Y14.</title>
        <authorList>
            <person name="Liu Y."/>
        </authorList>
    </citation>
    <scope>NUCLEOTIDE SEQUENCE [LARGE SCALE GENOMIC DNA]</scope>
    <source>
        <strain evidence="4 5">4Y14</strain>
    </source>
</reference>
<evidence type="ECO:0000313" key="5">
    <source>
        <dbReference type="Proteomes" id="UP000604481"/>
    </source>
</evidence>
<proteinExistence type="predicted"/>